<dbReference type="PATRIC" id="fig|1183438.3.peg.510"/>
<dbReference type="Proteomes" id="UP000017396">
    <property type="component" value="Chromosome"/>
</dbReference>
<evidence type="ECO:0000313" key="2">
    <source>
        <dbReference type="EMBL" id="AGY56759.1"/>
    </source>
</evidence>
<evidence type="ECO:0000313" key="3">
    <source>
        <dbReference type="Proteomes" id="UP000017396"/>
    </source>
</evidence>
<dbReference type="KEGG" id="glj:GKIL_0513"/>
<dbReference type="InterPro" id="IPR021708">
    <property type="entry name" value="DUF3291"/>
</dbReference>
<sequence length="168" mass="19562">MQSHRYHLAQFNIGRMKGSLDSPVMADFVARLDEINALADAYSGFIWRLRTEAGDATAMRPYQDDRIIVNLSVWQGLDALREYVYRSLHSEVMRRRREWFERMEASYYVLWWIPAGHIPSVAEAKERLEYLQIMGESAHAFTYSHPSPPPDHLTETDLNSLRDECPSV</sequence>
<organism evidence="2 3">
    <name type="scientific">Gloeobacter kilaueensis (strain ATCC BAA-2537 / CCAP 1431/1 / ULC 316 / JS1)</name>
    <dbReference type="NCBI Taxonomy" id="1183438"/>
    <lineage>
        <taxon>Bacteria</taxon>
        <taxon>Bacillati</taxon>
        <taxon>Cyanobacteriota</taxon>
        <taxon>Cyanophyceae</taxon>
        <taxon>Gloeobacterales</taxon>
        <taxon>Gloeobacteraceae</taxon>
        <taxon>Gloeobacter</taxon>
    </lineage>
</organism>
<keyword evidence="3" id="KW-1185">Reference proteome</keyword>
<dbReference type="RefSeq" id="WP_023171787.1">
    <property type="nucleotide sequence ID" value="NC_022600.1"/>
</dbReference>
<dbReference type="HOGENOM" id="CLU_119287_0_0_3"/>
<dbReference type="SUPFAM" id="SSF54909">
    <property type="entry name" value="Dimeric alpha+beta barrel"/>
    <property type="match status" value="1"/>
</dbReference>
<dbReference type="InterPro" id="IPR011008">
    <property type="entry name" value="Dimeric_a/b-barrel"/>
</dbReference>
<feature type="domain" description="DUF3291" evidence="1">
    <location>
        <begin position="8"/>
        <end position="145"/>
    </location>
</feature>
<dbReference type="EMBL" id="CP003587">
    <property type="protein sequence ID" value="AGY56759.1"/>
    <property type="molecule type" value="Genomic_DNA"/>
</dbReference>
<gene>
    <name evidence="2" type="ORF">GKIL_0513</name>
</gene>
<dbReference type="Pfam" id="PF11695">
    <property type="entry name" value="DUF3291"/>
    <property type="match status" value="1"/>
</dbReference>
<dbReference type="AlphaFoldDB" id="U5QGK2"/>
<dbReference type="OrthoDB" id="2376237at2"/>
<reference evidence="2 3" key="1">
    <citation type="journal article" date="2013" name="PLoS ONE">
        <title>Cultivation and Complete Genome Sequencing of Gloeobacter kilaueensis sp. nov., from a Lava Cave in Kilauea Caldera, Hawai'i.</title>
        <authorList>
            <person name="Saw J.H."/>
            <person name="Schatz M."/>
            <person name="Brown M.V."/>
            <person name="Kunkel D.D."/>
            <person name="Foster J.S."/>
            <person name="Shick H."/>
            <person name="Christensen S."/>
            <person name="Hou S."/>
            <person name="Wan X."/>
            <person name="Donachie S.P."/>
        </authorList>
    </citation>
    <scope>NUCLEOTIDE SEQUENCE [LARGE SCALE GENOMIC DNA]</scope>
    <source>
        <strain evidence="3">JS</strain>
    </source>
</reference>
<name>U5QGK2_GLOK1</name>
<accession>U5QGK2</accession>
<dbReference type="eggNOG" id="COG2329">
    <property type="taxonomic scope" value="Bacteria"/>
</dbReference>
<protein>
    <recommendedName>
        <fullName evidence="1">DUF3291 domain-containing protein</fullName>
    </recommendedName>
</protein>
<evidence type="ECO:0000259" key="1">
    <source>
        <dbReference type="Pfam" id="PF11695"/>
    </source>
</evidence>
<proteinExistence type="predicted"/>